<dbReference type="GO" id="GO:1904047">
    <property type="term" value="F:S-adenosyl-L-methionine binding"/>
    <property type="evidence" value="ECO:0007669"/>
    <property type="project" value="TreeGrafter"/>
</dbReference>
<dbReference type="GO" id="GO:0006298">
    <property type="term" value="P:mismatch repair"/>
    <property type="evidence" value="ECO:0007669"/>
    <property type="project" value="TreeGrafter"/>
</dbReference>
<dbReference type="GO" id="GO:0043565">
    <property type="term" value="F:sequence-specific DNA binding"/>
    <property type="evidence" value="ECO:0007669"/>
    <property type="project" value="TreeGrafter"/>
</dbReference>
<dbReference type="PIRSF" id="PIRSF000398">
    <property type="entry name" value="M_m6A_EcoRV"/>
    <property type="match status" value="1"/>
</dbReference>
<organism evidence="4">
    <name type="scientific">marine sediment metagenome</name>
    <dbReference type="NCBI Taxonomy" id="412755"/>
    <lineage>
        <taxon>unclassified sequences</taxon>
        <taxon>metagenomes</taxon>
        <taxon>ecological metagenomes</taxon>
    </lineage>
</organism>
<dbReference type="PANTHER" id="PTHR30481">
    <property type="entry name" value="DNA ADENINE METHYLASE"/>
    <property type="match status" value="1"/>
</dbReference>
<keyword evidence="1" id="KW-0489">Methyltransferase</keyword>
<evidence type="ECO:0000256" key="1">
    <source>
        <dbReference type="ARBA" id="ARBA00022603"/>
    </source>
</evidence>
<evidence type="ECO:0000313" key="4">
    <source>
        <dbReference type="EMBL" id="KKN77743.1"/>
    </source>
</evidence>
<dbReference type="AlphaFoldDB" id="A0A0F9WH62"/>
<sequence length="266" mass="30456">MLTQPLKWHGGKHYLAKKIIAMMPPHTHYVEPYFGGGAVLLEKDPEGVSEVVNDIDGELMNFWECLQDRWLFDELSRMLNVTPFSEIQFAGAVNMAKTPLNQAINFFIRCRQSRAGNMKEFATLTRRRTRRGMNEQVSAWLTAIEGLPAVHARLKRVVILNQDALKVIKSQDGPSTLFYLDPTYLHETRAKGAVGDYKYEMSTTDHLEMLDLISCECDGLFMLSGYPSEMYDKILHAWERIEFKLPNNIAGGKSKRTMTEVVWSNF</sequence>
<proteinExistence type="predicted"/>
<comment type="caution">
    <text evidence="4">The sequence shown here is derived from an EMBL/GenBank/DDBJ whole genome shotgun (WGS) entry which is preliminary data.</text>
</comment>
<dbReference type="GO" id="GO:0032259">
    <property type="term" value="P:methylation"/>
    <property type="evidence" value="ECO:0007669"/>
    <property type="project" value="UniProtKB-KW"/>
</dbReference>
<dbReference type="InterPro" id="IPR029063">
    <property type="entry name" value="SAM-dependent_MTases_sf"/>
</dbReference>
<name>A0A0F9WH62_9ZZZZ</name>
<dbReference type="Gene3D" id="3.40.50.150">
    <property type="entry name" value="Vaccinia Virus protein VP39"/>
    <property type="match status" value="2"/>
</dbReference>
<keyword evidence="3" id="KW-0949">S-adenosyl-L-methionine</keyword>
<dbReference type="PRINTS" id="PR00505">
    <property type="entry name" value="D12N6MTFRASE"/>
</dbReference>
<dbReference type="Pfam" id="PF02086">
    <property type="entry name" value="MethyltransfD12"/>
    <property type="match status" value="1"/>
</dbReference>
<protein>
    <submittedName>
        <fullName evidence="4">Uncharacterized protein</fullName>
    </submittedName>
</protein>
<gene>
    <name evidence="4" type="ORF">LCGC14_0357170</name>
</gene>
<dbReference type="GO" id="GO:0009007">
    <property type="term" value="F:site-specific DNA-methyltransferase (adenine-specific) activity"/>
    <property type="evidence" value="ECO:0007669"/>
    <property type="project" value="UniProtKB-EC"/>
</dbReference>
<keyword evidence="2" id="KW-0808">Transferase</keyword>
<dbReference type="PANTHER" id="PTHR30481:SF4">
    <property type="entry name" value="SITE-SPECIFIC DNA-METHYLTRANSFERASE (ADENINE-SPECIFIC)"/>
    <property type="match status" value="1"/>
</dbReference>
<dbReference type="SUPFAM" id="SSF53335">
    <property type="entry name" value="S-adenosyl-L-methionine-dependent methyltransferases"/>
    <property type="match status" value="1"/>
</dbReference>
<dbReference type="EMBL" id="LAZR01000274">
    <property type="protein sequence ID" value="KKN77743.1"/>
    <property type="molecule type" value="Genomic_DNA"/>
</dbReference>
<dbReference type="InterPro" id="IPR012327">
    <property type="entry name" value="MeTrfase_D12"/>
</dbReference>
<dbReference type="InterPro" id="IPR012263">
    <property type="entry name" value="M_m6A_EcoRV"/>
</dbReference>
<evidence type="ECO:0000256" key="3">
    <source>
        <dbReference type="ARBA" id="ARBA00022691"/>
    </source>
</evidence>
<reference evidence="4" key="1">
    <citation type="journal article" date="2015" name="Nature">
        <title>Complex archaea that bridge the gap between prokaryotes and eukaryotes.</title>
        <authorList>
            <person name="Spang A."/>
            <person name="Saw J.H."/>
            <person name="Jorgensen S.L."/>
            <person name="Zaremba-Niedzwiedzka K."/>
            <person name="Martijn J."/>
            <person name="Lind A.E."/>
            <person name="van Eijk R."/>
            <person name="Schleper C."/>
            <person name="Guy L."/>
            <person name="Ettema T.J."/>
        </authorList>
    </citation>
    <scope>NUCLEOTIDE SEQUENCE</scope>
</reference>
<dbReference type="GO" id="GO:0009307">
    <property type="term" value="P:DNA restriction-modification system"/>
    <property type="evidence" value="ECO:0007669"/>
    <property type="project" value="InterPro"/>
</dbReference>
<evidence type="ECO:0000256" key="2">
    <source>
        <dbReference type="ARBA" id="ARBA00022679"/>
    </source>
</evidence>
<accession>A0A0F9WH62</accession>